<evidence type="ECO:0008006" key="6">
    <source>
        <dbReference type="Google" id="ProtNLM"/>
    </source>
</evidence>
<feature type="region of interest" description="Disordered" evidence="3">
    <location>
        <begin position="143"/>
        <end position="204"/>
    </location>
</feature>
<evidence type="ECO:0000313" key="4">
    <source>
        <dbReference type="EMBL" id="RCI16729.1"/>
    </source>
</evidence>
<gene>
    <name evidence="4" type="ORF">L249_2762</name>
</gene>
<evidence type="ECO:0000256" key="2">
    <source>
        <dbReference type="ARBA" id="ARBA00022552"/>
    </source>
</evidence>
<dbReference type="Pfam" id="PF10273">
    <property type="entry name" value="WGG"/>
    <property type="match status" value="1"/>
</dbReference>
<protein>
    <recommendedName>
        <fullName evidence="6">Pre-rRNA-processing protein TSR2</fullName>
    </recommendedName>
</protein>
<comment type="caution">
    <text evidence="4">The sequence shown here is derived from an EMBL/GenBank/DDBJ whole genome shotgun (WGS) entry which is preliminary data.</text>
</comment>
<dbReference type="GO" id="GO:0006364">
    <property type="term" value="P:rRNA processing"/>
    <property type="evidence" value="ECO:0007669"/>
    <property type="project" value="UniProtKB-KW"/>
</dbReference>
<evidence type="ECO:0000313" key="5">
    <source>
        <dbReference type="Proteomes" id="UP000253664"/>
    </source>
</evidence>
<dbReference type="EMBL" id="LKCN02000001">
    <property type="protein sequence ID" value="RCI16729.1"/>
    <property type="molecule type" value="Genomic_DNA"/>
</dbReference>
<evidence type="ECO:0000256" key="1">
    <source>
        <dbReference type="ARBA" id="ARBA00006524"/>
    </source>
</evidence>
<dbReference type="AlphaFoldDB" id="A0A367LQP0"/>
<sequence length="204" mass="21906">MASTSPESLPPSTTRQNNFEQAVAYSLHLWPALTLAVHNGWGGASSSDKRDWFAGAIVDLFPAFAENATTQPDEPDVDDVEEVLLQVMADEFDVDVDDESAADVARVIVDARVQCALGQFGPVDALRERFCARGGASVDAMFKQAPDEETDSEWDTDGSQDEADADGGADIAMNDAPPLATVAKGKPEPQIDQDGFTMVTKKKR</sequence>
<name>A0A367LQP0_9HYPO</name>
<dbReference type="Proteomes" id="UP000253664">
    <property type="component" value="Unassembled WGS sequence"/>
</dbReference>
<evidence type="ECO:0000256" key="3">
    <source>
        <dbReference type="SAM" id="MobiDB-lite"/>
    </source>
</evidence>
<dbReference type="STRING" id="1330021.A0A367LQP0"/>
<organism evidence="4 5">
    <name type="scientific">Ophiocordyceps polyrhachis-furcata BCC 54312</name>
    <dbReference type="NCBI Taxonomy" id="1330021"/>
    <lineage>
        <taxon>Eukaryota</taxon>
        <taxon>Fungi</taxon>
        <taxon>Dikarya</taxon>
        <taxon>Ascomycota</taxon>
        <taxon>Pezizomycotina</taxon>
        <taxon>Sordariomycetes</taxon>
        <taxon>Hypocreomycetidae</taxon>
        <taxon>Hypocreales</taxon>
        <taxon>Ophiocordycipitaceae</taxon>
        <taxon>Ophiocordyceps</taxon>
    </lineage>
</organism>
<proteinExistence type="inferred from homology"/>
<dbReference type="OrthoDB" id="263560at2759"/>
<feature type="compositionally biased region" description="Acidic residues" evidence="3">
    <location>
        <begin position="147"/>
        <end position="167"/>
    </location>
</feature>
<dbReference type="InterPro" id="IPR019398">
    <property type="entry name" value="Pre-rRNA_process_TSR2"/>
</dbReference>
<keyword evidence="5" id="KW-1185">Reference proteome</keyword>
<keyword evidence="2" id="KW-0698">rRNA processing</keyword>
<dbReference type="PANTHER" id="PTHR21250">
    <property type="entry name" value="PRE-RRNA-PROCESSING PROTEIN TSR2 HOMOLOG"/>
    <property type="match status" value="1"/>
</dbReference>
<comment type="similarity">
    <text evidence="1">Belongs to the TSR2 family.</text>
</comment>
<reference evidence="4 5" key="1">
    <citation type="journal article" date="2015" name="BMC Genomics">
        <title>Insights from the genome of Ophiocordyceps polyrhachis-furcata to pathogenicity and host specificity in insect fungi.</title>
        <authorList>
            <person name="Wichadakul D."/>
            <person name="Kobmoo N."/>
            <person name="Ingsriswang S."/>
            <person name="Tangphatsornruang S."/>
            <person name="Chantasingh D."/>
            <person name="Luangsa-ard J.J."/>
            <person name="Eurwilaichitr L."/>
        </authorList>
    </citation>
    <scope>NUCLEOTIDE SEQUENCE [LARGE SCALE GENOMIC DNA]</scope>
    <source>
        <strain evidence="4 5">BCC 54312</strain>
    </source>
</reference>
<accession>A0A367LQP0</accession>